<evidence type="ECO:0000256" key="1">
    <source>
        <dbReference type="SAM" id="Phobius"/>
    </source>
</evidence>
<feature type="transmembrane region" description="Helical" evidence="1">
    <location>
        <begin position="6"/>
        <end position="23"/>
    </location>
</feature>
<evidence type="ECO:0000313" key="3">
    <source>
        <dbReference type="Proteomes" id="UP000198379"/>
    </source>
</evidence>
<dbReference type="EMBL" id="FZNY01000006">
    <property type="protein sequence ID" value="SNS05282.1"/>
    <property type="molecule type" value="Genomic_DNA"/>
</dbReference>
<keyword evidence="1" id="KW-0472">Membrane</keyword>
<sequence>MIYVSPLIIVFVLIIISNVFYTHKKNKITDTFLKTLETRYKYQFKIIGKVTFSSLHILNDIDLKVFHNEKDILISGYDYYRGRSTKFLFHNSNVLQSIKENNIPNYVITDIQIIEKDKIIIKSDHAEITLLYKSYGKEKYELRDKNFITVLNNLKNIF</sequence>
<dbReference type="Proteomes" id="UP000198379">
    <property type="component" value="Unassembled WGS sequence"/>
</dbReference>
<keyword evidence="3" id="KW-1185">Reference proteome</keyword>
<protein>
    <submittedName>
        <fullName evidence="2">Uncharacterized protein</fullName>
    </submittedName>
</protein>
<dbReference type="OrthoDB" id="1453770at2"/>
<dbReference type="AlphaFoldDB" id="A0A239BCE8"/>
<accession>A0A239BCE8</accession>
<evidence type="ECO:0000313" key="2">
    <source>
        <dbReference type="EMBL" id="SNS05282.1"/>
    </source>
</evidence>
<organism evidence="2 3">
    <name type="scientific">Dokdonia pacifica</name>
    <dbReference type="NCBI Taxonomy" id="1627892"/>
    <lineage>
        <taxon>Bacteria</taxon>
        <taxon>Pseudomonadati</taxon>
        <taxon>Bacteroidota</taxon>
        <taxon>Flavobacteriia</taxon>
        <taxon>Flavobacteriales</taxon>
        <taxon>Flavobacteriaceae</taxon>
        <taxon>Dokdonia</taxon>
    </lineage>
</organism>
<keyword evidence="1" id="KW-1133">Transmembrane helix</keyword>
<gene>
    <name evidence="2" type="ORF">SAMN06265376_10658</name>
</gene>
<dbReference type="RefSeq" id="WP_089372683.1">
    <property type="nucleotide sequence ID" value="NZ_BMEP01000005.1"/>
</dbReference>
<proteinExistence type="predicted"/>
<reference evidence="2 3" key="1">
    <citation type="submission" date="2017-06" db="EMBL/GenBank/DDBJ databases">
        <authorList>
            <person name="Kim H.J."/>
            <person name="Triplett B.A."/>
        </authorList>
    </citation>
    <scope>NUCLEOTIDE SEQUENCE [LARGE SCALE GENOMIC DNA]</scope>
    <source>
        <strain evidence="2 3">DSM 25597</strain>
    </source>
</reference>
<name>A0A239BCE8_9FLAO</name>
<keyword evidence="1" id="KW-0812">Transmembrane</keyword>